<dbReference type="Gene3D" id="3.10.310.50">
    <property type="match status" value="2"/>
</dbReference>
<dbReference type="Proteomes" id="UP000029734">
    <property type="component" value="Unassembled WGS sequence"/>
</dbReference>
<gene>
    <name evidence="5" type="ORF">PWYN_20200</name>
</gene>
<feature type="compositionally biased region" description="Gly residues" evidence="1">
    <location>
        <begin position="470"/>
        <end position="492"/>
    </location>
</feature>
<dbReference type="RefSeq" id="WP_036655404.1">
    <property type="nucleotide sequence ID" value="NZ_JQCR01000003.1"/>
</dbReference>
<dbReference type="Pfam" id="PF04536">
    <property type="entry name" value="TPM_phosphatase"/>
    <property type="match status" value="2"/>
</dbReference>
<evidence type="ECO:0000259" key="4">
    <source>
        <dbReference type="Pfam" id="PF04536"/>
    </source>
</evidence>
<organism evidence="5 6">
    <name type="scientific">Paenibacillus wynnii</name>
    <dbReference type="NCBI Taxonomy" id="268407"/>
    <lineage>
        <taxon>Bacteria</taxon>
        <taxon>Bacillati</taxon>
        <taxon>Bacillota</taxon>
        <taxon>Bacilli</taxon>
        <taxon>Bacillales</taxon>
        <taxon>Paenibacillaceae</taxon>
        <taxon>Paenibacillus</taxon>
    </lineage>
</organism>
<keyword evidence="3" id="KW-0732">Signal</keyword>
<keyword evidence="6" id="KW-1185">Reference proteome</keyword>
<feature type="domain" description="TPM" evidence="4">
    <location>
        <begin position="40"/>
        <end position="161"/>
    </location>
</feature>
<feature type="compositionally biased region" description="Polar residues" evidence="1">
    <location>
        <begin position="404"/>
        <end position="413"/>
    </location>
</feature>
<name>A0A098M4N9_9BACL</name>
<proteinExistence type="predicted"/>
<keyword evidence="2" id="KW-1133">Transmembrane helix</keyword>
<feature type="signal peptide" evidence="3">
    <location>
        <begin position="1"/>
        <end position="27"/>
    </location>
</feature>
<comment type="caution">
    <text evidence="5">The sequence shown here is derived from an EMBL/GenBank/DDBJ whole genome shotgun (WGS) entry which is preliminary data.</text>
</comment>
<feature type="transmembrane region" description="Helical" evidence="2">
    <location>
        <begin position="331"/>
        <end position="351"/>
    </location>
</feature>
<dbReference type="STRING" id="268407.PWYN_20200"/>
<dbReference type="PANTHER" id="PTHR30373:SF2">
    <property type="entry name" value="UPF0603 PROTEIN YGCG"/>
    <property type="match status" value="1"/>
</dbReference>
<protein>
    <recommendedName>
        <fullName evidence="4">TPM domain-containing protein</fullName>
    </recommendedName>
</protein>
<reference evidence="5 6" key="2">
    <citation type="submission" date="2014-10" db="EMBL/GenBank/DDBJ databases">
        <title>Comparative genomics of the Paenibacillus odorifer group.</title>
        <authorList>
            <person name="Tsai Y.-C."/>
            <person name="Martin N."/>
            <person name="Korlach J."/>
            <person name="Wiedmann M."/>
        </authorList>
    </citation>
    <scope>NUCLEOTIDE SEQUENCE [LARGE SCALE GENOMIC DNA]</scope>
    <source>
        <strain evidence="5 6">DSM 18334</strain>
    </source>
</reference>
<dbReference type="eggNOG" id="COG1512">
    <property type="taxonomic scope" value="Bacteria"/>
</dbReference>
<keyword evidence="2" id="KW-0812">Transmembrane</keyword>
<keyword evidence="2" id="KW-0472">Membrane</keyword>
<dbReference type="AlphaFoldDB" id="A0A098M4N9"/>
<dbReference type="EMBL" id="JQCR01000003">
    <property type="protein sequence ID" value="KGE16993.1"/>
    <property type="molecule type" value="Genomic_DNA"/>
</dbReference>
<feature type="compositionally biased region" description="Gly residues" evidence="1">
    <location>
        <begin position="416"/>
        <end position="428"/>
    </location>
</feature>
<evidence type="ECO:0000313" key="6">
    <source>
        <dbReference type="Proteomes" id="UP000029734"/>
    </source>
</evidence>
<evidence type="ECO:0000256" key="3">
    <source>
        <dbReference type="SAM" id="SignalP"/>
    </source>
</evidence>
<dbReference type="PANTHER" id="PTHR30373">
    <property type="entry name" value="UPF0603 PROTEIN YGCG"/>
    <property type="match status" value="1"/>
</dbReference>
<sequence>MISRITRIVTLVFTLLLCLMIPSYVLAQNALPKHTGSFYVNDFANVIDQKTENYMVNYGIRLHKDSGAQVVLVTVESTEGTPIKEYATALFNSWGVGSAEKNNGLLLLFSIQDDDYWAVQGKGIENSLSNDKISSILSQSLEPDFAAKNYNSGARKSYGAFIQSLGGTWAEQVSSKNYVADNAGVFKQVTKDYINQSSNQYRATTGTGIYVVTVTKNGEKNLQDYTYKKFGSMGAGPKDVMLVLDINGDHYHVLQGKDIDQILTNDRISNILDTELEPLFAKKQYASGATATTNAFYSFFLARADSTPITTVKVQSSTTTELKQESSSSGLTKGIIIFSGIIFIIIWIGIVSGRRNNNLGLYGVPYNPYSSRNIRRYGPWQGQVNNGYRRRWYNRNRHPYRHNTPSIEQNNFWGNRGDGGSTNGGGAGRYSSVVSYQEDDNDGGASTGGGAGRHSSGGSNYSDDDDSYGGNDGSSGGNGGSASSGGGAGRHS</sequence>
<dbReference type="InterPro" id="IPR007621">
    <property type="entry name" value="TPM_dom"/>
</dbReference>
<evidence type="ECO:0000256" key="1">
    <source>
        <dbReference type="SAM" id="MobiDB-lite"/>
    </source>
</evidence>
<evidence type="ECO:0000256" key="2">
    <source>
        <dbReference type="SAM" id="Phobius"/>
    </source>
</evidence>
<dbReference type="OrthoDB" id="9810918at2"/>
<reference evidence="5 6" key="1">
    <citation type="submission" date="2014-08" db="EMBL/GenBank/DDBJ databases">
        <authorList>
            <person name="den Bakker H.C."/>
        </authorList>
    </citation>
    <scope>NUCLEOTIDE SEQUENCE [LARGE SCALE GENOMIC DNA]</scope>
    <source>
        <strain evidence="5 6">DSM 18334</strain>
    </source>
</reference>
<feature type="region of interest" description="Disordered" evidence="1">
    <location>
        <begin position="400"/>
        <end position="492"/>
    </location>
</feature>
<feature type="chain" id="PRO_5001937619" description="TPM domain-containing protein" evidence="3">
    <location>
        <begin position="28"/>
        <end position="492"/>
    </location>
</feature>
<evidence type="ECO:0000313" key="5">
    <source>
        <dbReference type="EMBL" id="KGE16993.1"/>
    </source>
</evidence>
<feature type="domain" description="TPM" evidence="4">
    <location>
        <begin position="179"/>
        <end position="296"/>
    </location>
</feature>
<accession>A0A098M4N9</accession>